<keyword evidence="4" id="KW-1185">Reference proteome</keyword>
<evidence type="ECO:0000259" key="2">
    <source>
        <dbReference type="Pfam" id="PF13548"/>
    </source>
</evidence>
<organism evidence="3 4">
    <name type="scientific">Fulvivirga kasyanovii</name>
    <dbReference type="NCBI Taxonomy" id="396812"/>
    <lineage>
        <taxon>Bacteria</taxon>
        <taxon>Pseudomonadati</taxon>
        <taxon>Bacteroidota</taxon>
        <taxon>Cytophagia</taxon>
        <taxon>Cytophagales</taxon>
        <taxon>Fulvivirgaceae</taxon>
        <taxon>Fulvivirga</taxon>
    </lineage>
</organism>
<evidence type="ECO:0000313" key="4">
    <source>
        <dbReference type="Proteomes" id="UP000798808"/>
    </source>
</evidence>
<reference evidence="3 4" key="1">
    <citation type="submission" date="2019-02" db="EMBL/GenBank/DDBJ databases">
        <authorList>
            <person name="Goldberg S.R."/>
            <person name="Haltli B.A."/>
            <person name="Correa H."/>
            <person name="Russell K.G."/>
        </authorList>
    </citation>
    <scope>NUCLEOTIDE SEQUENCE [LARGE SCALE GENOMIC DNA]</scope>
    <source>
        <strain evidence="3 4">JCM 16186</strain>
    </source>
</reference>
<dbReference type="EMBL" id="SMLW01000514">
    <property type="protein sequence ID" value="MTI25438.1"/>
    <property type="molecule type" value="Genomic_DNA"/>
</dbReference>
<feature type="transmembrane region" description="Helical" evidence="1">
    <location>
        <begin position="46"/>
        <end position="66"/>
    </location>
</feature>
<keyword evidence="1" id="KW-0812">Transmembrane</keyword>
<sequence>MNSEHTKTALVLGALSGLRTLSATAVLSHYLRYNSNLKIKNRRLKFLNSAGFALLSKLLATGEIAIDKSPNIPDRVRPGGLSGRTLSGALVGAAIYSINKRRIWKGALIGATSALAATFLSFYTRKQITRNTRIPDQVIGTVEDVIAVGGSVAVLEGDR</sequence>
<evidence type="ECO:0000313" key="3">
    <source>
        <dbReference type="EMBL" id="MTI25438.1"/>
    </source>
</evidence>
<dbReference type="InterPro" id="IPR025196">
    <property type="entry name" value="DUF4126"/>
</dbReference>
<name>A0ABW9RN48_9BACT</name>
<keyword evidence="1" id="KW-0472">Membrane</keyword>
<gene>
    <name evidence="3" type="ORF">E1163_10830</name>
</gene>
<dbReference type="Proteomes" id="UP000798808">
    <property type="component" value="Unassembled WGS sequence"/>
</dbReference>
<dbReference type="Pfam" id="PF13548">
    <property type="entry name" value="DUF4126"/>
    <property type="match status" value="1"/>
</dbReference>
<feature type="transmembrane region" description="Helical" evidence="1">
    <location>
        <begin position="103"/>
        <end position="123"/>
    </location>
</feature>
<comment type="caution">
    <text evidence="3">The sequence shown here is derived from an EMBL/GenBank/DDBJ whole genome shotgun (WGS) entry which is preliminary data.</text>
</comment>
<proteinExistence type="predicted"/>
<feature type="domain" description="DUF4126" evidence="2">
    <location>
        <begin position="9"/>
        <end position="155"/>
    </location>
</feature>
<accession>A0ABW9RN48</accession>
<evidence type="ECO:0000256" key="1">
    <source>
        <dbReference type="SAM" id="Phobius"/>
    </source>
</evidence>
<keyword evidence="1" id="KW-1133">Transmembrane helix</keyword>
<protein>
    <submittedName>
        <fullName evidence="3">DUF4126 family protein</fullName>
    </submittedName>
</protein>
<dbReference type="RefSeq" id="WP_155171543.1">
    <property type="nucleotide sequence ID" value="NZ_BAAAFL010000016.1"/>
</dbReference>